<dbReference type="Pfam" id="PF01381">
    <property type="entry name" value="HTH_3"/>
    <property type="match status" value="1"/>
</dbReference>
<proteinExistence type="predicted"/>
<accession>A0A269XXC4</accession>
<keyword evidence="9" id="KW-1185">Reference proteome</keyword>
<feature type="domain" description="HTH cro/C1-type" evidence="3">
    <location>
        <begin position="7"/>
        <end position="61"/>
    </location>
</feature>
<dbReference type="EMBL" id="BDGB01000060">
    <property type="protein sequence ID" value="GAW72203.1"/>
    <property type="molecule type" value="Genomic_DNA"/>
</dbReference>
<dbReference type="Gene3D" id="1.10.260.40">
    <property type="entry name" value="lambda repressor-like DNA-binding domains"/>
    <property type="match status" value="1"/>
</dbReference>
<dbReference type="Proteomes" id="UP000214739">
    <property type="component" value="Unassembled WGS sequence"/>
</dbReference>
<evidence type="ECO:0000313" key="6">
    <source>
        <dbReference type="EMBL" id="TDG94576.1"/>
    </source>
</evidence>
<dbReference type="PANTHER" id="PTHR46558:SF15">
    <property type="entry name" value="HELIX-TURN-HELIX DOMAIN PROTEIN"/>
    <property type="match status" value="1"/>
</dbReference>
<reference evidence="5 8" key="2">
    <citation type="submission" date="2017-04" db="EMBL/GenBank/DDBJ databases">
        <title>Kefir bacterial isolates.</title>
        <authorList>
            <person name="Kim Y."/>
            <person name="Blasche S."/>
            <person name="Patil K.R."/>
        </authorList>
    </citation>
    <scope>NUCLEOTIDE SEQUENCE [LARGE SCALE GENOMIC DNA]</scope>
    <source>
        <strain evidence="5 8">OG2</strain>
    </source>
</reference>
<dbReference type="EMBL" id="PUFL01000015">
    <property type="protein sequence ID" value="TDG94576.1"/>
    <property type="molecule type" value="Genomic_DNA"/>
</dbReference>
<evidence type="ECO:0000256" key="2">
    <source>
        <dbReference type="SAM" id="Phobius"/>
    </source>
</evidence>
<evidence type="ECO:0000313" key="7">
    <source>
        <dbReference type="Proteomes" id="UP000214739"/>
    </source>
</evidence>
<dbReference type="SUPFAM" id="SSF47413">
    <property type="entry name" value="lambda repressor-like DNA-binding domains"/>
    <property type="match status" value="1"/>
</dbReference>
<dbReference type="Proteomes" id="UP000294668">
    <property type="component" value="Unassembled WGS sequence"/>
</dbReference>
<reference evidence="4 7" key="1">
    <citation type="journal article" date="2017" name="Biosci Microbiota Food Health">
        <title>Genomic characterization reconfirms the taxonomic status of Lactobacillus parakefiri.</title>
        <authorList>
            <person name="Tanizawa Y."/>
            <person name="Kobayashi H."/>
            <person name="Kaminuma E."/>
            <person name="Sakamoto M."/>
            <person name="Ohkuma M."/>
            <person name="Nakamura Y."/>
            <person name="Arita M."/>
            <person name="Tohno M."/>
        </authorList>
    </citation>
    <scope>NUCLEOTIDE SEQUENCE [LARGE SCALE GENOMIC DNA]</scope>
    <source>
        <strain evidence="4 7">JCM 8573</strain>
    </source>
</reference>
<keyword evidence="2" id="KW-1133">Transmembrane helix</keyword>
<organism evidence="5 8">
    <name type="scientific">Lentilactobacillus parakefiri</name>
    <dbReference type="NCBI Taxonomy" id="152332"/>
    <lineage>
        <taxon>Bacteria</taxon>
        <taxon>Bacillati</taxon>
        <taxon>Bacillota</taxon>
        <taxon>Bacilli</taxon>
        <taxon>Lactobacillales</taxon>
        <taxon>Lactobacillaceae</taxon>
        <taxon>Lentilactobacillus</taxon>
    </lineage>
</organism>
<keyword evidence="2" id="KW-0472">Membrane</keyword>
<evidence type="ECO:0000313" key="5">
    <source>
        <dbReference type="EMBL" id="PAK77511.1"/>
    </source>
</evidence>
<evidence type="ECO:0000313" key="9">
    <source>
        <dbReference type="Proteomes" id="UP000294668"/>
    </source>
</evidence>
<dbReference type="GO" id="GO:0003677">
    <property type="term" value="F:DNA binding"/>
    <property type="evidence" value="ECO:0007669"/>
    <property type="project" value="UniProtKB-KW"/>
</dbReference>
<keyword evidence="1" id="KW-0238">DNA-binding</keyword>
<dbReference type="InterPro" id="IPR001387">
    <property type="entry name" value="Cro/C1-type_HTH"/>
</dbReference>
<dbReference type="PROSITE" id="PS50943">
    <property type="entry name" value="HTH_CROC1"/>
    <property type="match status" value="1"/>
</dbReference>
<sequence>MQIGKVLLQQRTQHHWSQAELAAKLNISRQSISKWEQDVSLPSFANVVVISNLFKISLDDLIKGDDELMDKLMKNQKMSKVSKIVLWAFGIAIVSYGILMFAGVGVQSVQAWIQVPAFIAFVGLLFTINWRQFNRSLSKSTVILGVVLLALLIVPEIYGFVHGFADGMVSMNKGFWEDYGNGPK</sequence>
<feature type="transmembrane region" description="Helical" evidence="2">
    <location>
        <begin position="142"/>
        <end position="161"/>
    </location>
</feature>
<dbReference type="SMART" id="SM00530">
    <property type="entry name" value="HTH_XRE"/>
    <property type="match status" value="1"/>
</dbReference>
<dbReference type="EMBL" id="NCXI01000102">
    <property type="protein sequence ID" value="PAK77511.1"/>
    <property type="molecule type" value="Genomic_DNA"/>
</dbReference>
<feature type="transmembrane region" description="Helical" evidence="2">
    <location>
        <begin position="111"/>
        <end position="130"/>
    </location>
</feature>
<reference evidence="6" key="4">
    <citation type="submission" date="2019-02" db="EMBL/GenBank/DDBJ databases">
        <authorList>
            <person name="Buron G."/>
            <person name="Chaylann A."/>
            <person name="Dolejs I."/>
            <person name="Forster J."/>
            <person name="Miks M.H."/>
        </authorList>
    </citation>
    <scope>NUCLEOTIDE SEQUENCE</scope>
    <source>
        <strain evidence="6">DSM 10551</strain>
    </source>
</reference>
<dbReference type="OrthoDB" id="9805856at2"/>
<dbReference type="RefSeq" id="WP_057961764.1">
    <property type="nucleotide sequence ID" value="NZ_BAAAXO010000036.1"/>
</dbReference>
<evidence type="ECO:0000313" key="8">
    <source>
        <dbReference type="Proteomes" id="UP000216802"/>
    </source>
</evidence>
<dbReference type="InterPro" id="IPR010982">
    <property type="entry name" value="Lambda_DNA-bd_dom_sf"/>
</dbReference>
<dbReference type="PANTHER" id="PTHR46558">
    <property type="entry name" value="TRACRIPTIONAL REGULATORY PROTEIN-RELATED-RELATED"/>
    <property type="match status" value="1"/>
</dbReference>
<name>A0A269XXC4_9LACO</name>
<keyword evidence="2" id="KW-0812">Transmembrane</keyword>
<evidence type="ECO:0000313" key="4">
    <source>
        <dbReference type="EMBL" id="GAW72203.1"/>
    </source>
</evidence>
<reference evidence="6 9" key="3">
    <citation type="journal article" date="2019" name="Appl. Microbiol. Biotechnol.">
        <title>Uncovering carbohydrate metabolism through a genotype-phenotype association study of 56 lactic acid bacteria genomes.</title>
        <authorList>
            <person name="Buron-Moles G."/>
            <person name="Chailyan A."/>
            <person name="Dolejs I."/>
            <person name="Forster J."/>
            <person name="Miks M.H."/>
        </authorList>
    </citation>
    <scope>NUCLEOTIDE SEQUENCE [LARGE SCALE GENOMIC DNA]</scope>
    <source>
        <strain evidence="6 9">DSM 10551</strain>
    </source>
</reference>
<comment type="caution">
    <text evidence="5">The sequence shown here is derived from an EMBL/GenBank/DDBJ whole genome shotgun (WGS) entry which is preliminary data.</text>
</comment>
<protein>
    <submittedName>
        <fullName evidence="4 5">Transcriptional regulator</fullName>
    </submittedName>
</protein>
<evidence type="ECO:0000259" key="3">
    <source>
        <dbReference type="PROSITE" id="PS50943"/>
    </source>
</evidence>
<dbReference type="CDD" id="cd00093">
    <property type="entry name" value="HTH_XRE"/>
    <property type="match status" value="1"/>
</dbReference>
<evidence type="ECO:0000256" key="1">
    <source>
        <dbReference type="ARBA" id="ARBA00023125"/>
    </source>
</evidence>
<feature type="transmembrane region" description="Helical" evidence="2">
    <location>
        <begin position="84"/>
        <end position="105"/>
    </location>
</feature>
<gene>
    <name evidence="4" type="primary">xre_3</name>
    <name evidence="5" type="ORF">B8W98_10410</name>
    <name evidence="6" type="ORF">C5L28_000833</name>
    <name evidence="4" type="ORF">LPKJCM_01313</name>
</gene>
<dbReference type="AlphaFoldDB" id="A0A269XXC4"/>
<dbReference type="Proteomes" id="UP000216802">
    <property type="component" value="Unassembled WGS sequence"/>
</dbReference>